<dbReference type="SUPFAM" id="SSF103473">
    <property type="entry name" value="MFS general substrate transporter"/>
    <property type="match status" value="1"/>
</dbReference>
<keyword evidence="3 12" id="KW-0813">Transport</keyword>
<dbReference type="PANTHER" id="PTHR23519:SF3">
    <property type="entry name" value="AUTOPHAGY-RELATED PROTEIN 22-2"/>
    <property type="match status" value="1"/>
</dbReference>
<feature type="transmembrane region" description="Helical" evidence="12">
    <location>
        <begin position="29"/>
        <end position="52"/>
    </location>
</feature>
<organism evidence="14 15">
    <name type="scientific">Oculimacula yallundae</name>
    <dbReference type="NCBI Taxonomy" id="86028"/>
    <lineage>
        <taxon>Eukaryota</taxon>
        <taxon>Fungi</taxon>
        <taxon>Dikarya</taxon>
        <taxon>Ascomycota</taxon>
        <taxon>Pezizomycotina</taxon>
        <taxon>Leotiomycetes</taxon>
        <taxon>Helotiales</taxon>
        <taxon>Ploettnerulaceae</taxon>
        <taxon>Oculimacula</taxon>
    </lineage>
</organism>
<feature type="region of interest" description="Disordered" evidence="13">
    <location>
        <begin position="566"/>
        <end position="593"/>
    </location>
</feature>
<feature type="compositionally biased region" description="Basic and acidic residues" evidence="13">
    <location>
        <begin position="581"/>
        <end position="593"/>
    </location>
</feature>
<gene>
    <name evidence="14" type="ORF">VTL71DRAFT_9011</name>
</gene>
<reference evidence="14 15" key="1">
    <citation type="journal article" date="2024" name="Commun. Biol.">
        <title>Comparative genomic analysis of thermophilic fungi reveals convergent evolutionary adaptations and gene losses.</title>
        <authorList>
            <person name="Steindorff A.S."/>
            <person name="Aguilar-Pontes M.V."/>
            <person name="Robinson A.J."/>
            <person name="Andreopoulos B."/>
            <person name="LaButti K."/>
            <person name="Kuo A."/>
            <person name="Mondo S."/>
            <person name="Riley R."/>
            <person name="Otillar R."/>
            <person name="Haridas S."/>
            <person name="Lipzen A."/>
            <person name="Grimwood J."/>
            <person name="Schmutz J."/>
            <person name="Clum A."/>
            <person name="Reid I.D."/>
            <person name="Moisan M.C."/>
            <person name="Butler G."/>
            <person name="Nguyen T.T.M."/>
            <person name="Dewar K."/>
            <person name="Conant G."/>
            <person name="Drula E."/>
            <person name="Henrissat B."/>
            <person name="Hansel C."/>
            <person name="Singer S."/>
            <person name="Hutchinson M.I."/>
            <person name="de Vries R.P."/>
            <person name="Natvig D.O."/>
            <person name="Powell A.J."/>
            <person name="Tsang A."/>
            <person name="Grigoriev I.V."/>
        </authorList>
    </citation>
    <scope>NUCLEOTIDE SEQUENCE [LARGE SCALE GENOMIC DNA]</scope>
    <source>
        <strain evidence="14 15">CBS 494.80</strain>
    </source>
</reference>
<dbReference type="CDD" id="cd17483">
    <property type="entry name" value="MFS_Atg22_like"/>
    <property type="match status" value="1"/>
</dbReference>
<evidence type="ECO:0000256" key="1">
    <source>
        <dbReference type="ARBA" id="ARBA00004128"/>
    </source>
</evidence>
<evidence type="ECO:0000256" key="5">
    <source>
        <dbReference type="ARBA" id="ARBA00022692"/>
    </source>
</evidence>
<evidence type="ECO:0000256" key="8">
    <source>
        <dbReference type="ARBA" id="ARBA00023006"/>
    </source>
</evidence>
<evidence type="ECO:0000256" key="3">
    <source>
        <dbReference type="ARBA" id="ARBA00022448"/>
    </source>
</evidence>
<evidence type="ECO:0000256" key="7">
    <source>
        <dbReference type="ARBA" id="ARBA00022989"/>
    </source>
</evidence>
<comment type="function">
    <text evidence="11 12">Vacuolar effluxer which mediate the efflux of amino acids resulting from autophagic degradation. The release of autophagic amino acids allows the maintenance of protein synthesis and viability during nitrogen starvation.</text>
</comment>
<feature type="transmembrane region" description="Helical" evidence="12">
    <location>
        <begin position="170"/>
        <end position="190"/>
    </location>
</feature>
<evidence type="ECO:0000256" key="6">
    <source>
        <dbReference type="ARBA" id="ARBA00022970"/>
    </source>
</evidence>
<dbReference type="Proteomes" id="UP001595075">
    <property type="component" value="Unassembled WGS sequence"/>
</dbReference>
<name>A0ABR4BTI3_9HELO</name>
<dbReference type="Pfam" id="PF11700">
    <property type="entry name" value="ATG22"/>
    <property type="match status" value="1"/>
</dbReference>
<keyword evidence="4 12" id="KW-0926">Vacuole</keyword>
<comment type="similarity">
    <text evidence="2 12">Belongs to the ATG22 family.</text>
</comment>
<feature type="transmembrane region" description="Helical" evidence="12">
    <location>
        <begin position="430"/>
        <end position="451"/>
    </location>
</feature>
<feature type="transmembrane region" description="Helical" evidence="12">
    <location>
        <begin position="114"/>
        <end position="134"/>
    </location>
</feature>
<keyword evidence="5 12" id="KW-0812">Transmembrane</keyword>
<dbReference type="InterPro" id="IPR050495">
    <property type="entry name" value="ATG22/LtaA_families"/>
</dbReference>
<sequence length="593" mass="63333">MDEDIVRRRAPRYEGEDVSPTTSRELKGFYAYGLAAEVFAVCGVGSFLPVALEQLARENGVLWSDKTTPCVVKADSGSPAGSVAGVVARAAGSDSDTHNQCVIPSLGNMTTSSFALYTFSIAVFVQALALVSFSAVADHGRYRKKFLVGFGVTGGVSSALFLFVVPKIFLVGPILAIIGVTCLGSSFVILNSFLPLLVANHPIVQDGIERSTNDDFAATRPPIFEETESAGAGEDVYDNVEQERNDTDSAALAMSTKISSKGVGIGYMAAVFVQVLSIIVLYSMSKLSVSSTLPLRLVLFLVGCWWLTFTIPASIWLRDRPGPPLKNVSSGGPWRVCVSYIFLAWGSVWKTIKVASKLKQMVVFLIAWFLLSDAIATVSGTAILFARTELKMGTVAIALLSITATSSGIAGAFVWPVISRHFQLRTNRTIVACIALMEIIPLYGLLGYIPFVKAWGVGGLQKSWEIYPLGFIHGFVMGGLSSYCRSFFGILIPPGSEAAFYALYAITDKGSSAVGPAVVGAIVDATGQIRPAFVFLAVLIALPAPLVLLVDVDKGRQDAARTADTFQKDIEEGSGVQPSTELRETEGLMADHD</sequence>
<evidence type="ECO:0000256" key="13">
    <source>
        <dbReference type="SAM" id="MobiDB-lite"/>
    </source>
</evidence>
<keyword evidence="7 12" id="KW-1133">Transmembrane helix</keyword>
<keyword evidence="8 12" id="KW-0072">Autophagy</keyword>
<feature type="transmembrane region" description="Helical" evidence="12">
    <location>
        <begin position="297"/>
        <end position="317"/>
    </location>
</feature>
<keyword evidence="9 12" id="KW-0472">Membrane</keyword>
<evidence type="ECO:0000256" key="12">
    <source>
        <dbReference type="RuleBase" id="RU363073"/>
    </source>
</evidence>
<keyword evidence="6 12" id="KW-0029">Amino-acid transport</keyword>
<evidence type="ECO:0000256" key="9">
    <source>
        <dbReference type="ARBA" id="ARBA00023136"/>
    </source>
</evidence>
<comment type="subcellular location">
    <subcellularLocation>
        <location evidence="1 12">Vacuole membrane</location>
        <topology evidence="1 12">Multi-pass membrane protein</topology>
    </subcellularLocation>
</comment>
<dbReference type="PANTHER" id="PTHR23519">
    <property type="entry name" value="AUTOPHAGY-RELATED PROTEIN 22"/>
    <property type="match status" value="1"/>
</dbReference>
<comment type="caution">
    <text evidence="14">The sequence shown here is derived from an EMBL/GenBank/DDBJ whole genome shotgun (WGS) entry which is preliminary data.</text>
</comment>
<feature type="transmembrane region" description="Helical" evidence="12">
    <location>
        <begin position="146"/>
        <end position="164"/>
    </location>
</feature>
<keyword evidence="15" id="KW-1185">Reference proteome</keyword>
<keyword evidence="10" id="KW-0325">Glycoprotein</keyword>
<dbReference type="InterPro" id="IPR044738">
    <property type="entry name" value="Atg22"/>
</dbReference>
<evidence type="ECO:0000256" key="2">
    <source>
        <dbReference type="ARBA" id="ARBA00006978"/>
    </source>
</evidence>
<dbReference type="InterPro" id="IPR036259">
    <property type="entry name" value="MFS_trans_sf"/>
</dbReference>
<protein>
    <recommendedName>
        <fullName evidence="12">Autophagy-related protein</fullName>
    </recommendedName>
</protein>
<evidence type="ECO:0000256" key="10">
    <source>
        <dbReference type="ARBA" id="ARBA00023180"/>
    </source>
</evidence>
<dbReference type="Gene3D" id="1.20.1250.20">
    <property type="entry name" value="MFS general substrate transporter like domains"/>
    <property type="match status" value="1"/>
</dbReference>
<feature type="transmembrane region" description="Helical" evidence="12">
    <location>
        <begin position="499"/>
        <end position="523"/>
    </location>
</feature>
<dbReference type="EMBL" id="JAZHXI010000020">
    <property type="protein sequence ID" value="KAL2060959.1"/>
    <property type="molecule type" value="Genomic_DNA"/>
</dbReference>
<feature type="transmembrane region" description="Helical" evidence="12">
    <location>
        <begin position="362"/>
        <end position="386"/>
    </location>
</feature>
<evidence type="ECO:0000256" key="11">
    <source>
        <dbReference type="ARBA" id="ARBA00024801"/>
    </source>
</evidence>
<feature type="transmembrane region" description="Helical" evidence="12">
    <location>
        <begin position="471"/>
        <end position="492"/>
    </location>
</feature>
<feature type="compositionally biased region" description="Basic and acidic residues" evidence="13">
    <location>
        <begin position="1"/>
        <end position="15"/>
    </location>
</feature>
<feature type="transmembrane region" description="Helical" evidence="12">
    <location>
        <begin position="264"/>
        <end position="285"/>
    </location>
</feature>
<feature type="transmembrane region" description="Helical" evidence="12">
    <location>
        <begin position="529"/>
        <end position="550"/>
    </location>
</feature>
<accession>A0ABR4BTI3</accession>
<feature type="transmembrane region" description="Helical" evidence="12">
    <location>
        <begin position="392"/>
        <end position="418"/>
    </location>
</feature>
<feature type="region of interest" description="Disordered" evidence="13">
    <location>
        <begin position="1"/>
        <end position="20"/>
    </location>
</feature>
<evidence type="ECO:0000313" key="15">
    <source>
        <dbReference type="Proteomes" id="UP001595075"/>
    </source>
</evidence>
<dbReference type="InterPro" id="IPR024671">
    <property type="entry name" value="Atg22-like"/>
</dbReference>
<proteinExistence type="inferred from homology"/>
<evidence type="ECO:0000256" key="4">
    <source>
        <dbReference type="ARBA" id="ARBA00022554"/>
    </source>
</evidence>
<evidence type="ECO:0000313" key="14">
    <source>
        <dbReference type="EMBL" id="KAL2060959.1"/>
    </source>
</evidence>